<gene>
    <name evidence="12" type="primary">priA</name>
    <name evidence="15" type="ORF">SAMN04488558_10178</name>
</gene>
<feature type="binding site" evidence="12">
    <location>
        <position position="522"/>
    </location>
    <ligand>
        <name>Zn(2+)</name>
        <dbReference type="ChEBI" id="CHEBI:29105"/>
        <label>2</label>
    </ligand>
</feature>
<feature type="binding site" evidence="12">
    <location>
        <position position="543"/>
    </location>
    <ligand>
        <name>Zn(2+)</name>
        <dbReference type="ChEBI" id="CHEBI:29105"/>
        <label>2</label>
    </ligand>
</feature>
<keyword evidence="1 12" id="KW-0639">Primosome</keyword>
<dbReference type="PANTHER" id="PTHR30580:SF0">
    <property type="entry name" value="PRIMOSOMAL PROTEIN N"/>
    <property type="match status" value="1"/>
</dbReference>
<evidence type="ECO:0000259" key="14">
    <source>
        <dbReference type="PROSITE" id="PS51194"/>
    </source>
</evidence>
<dbReference type="FunFam" id="3.40.50.300:FF:000489">
    <property type="entry name" value="Primosome assembly protein PriA"/>
    <property type="match status" value="1"/>
</dbReference>
<dbReference type="SUPFAM" id="SSF52540">
    <property type="entry name" value="P-loop containing nucleoside triphosphate hydrolases"/>
    <property type="match status" value="2"/>
</dbReference>
<dbReference type="NCBIfam" id="TIGR00595">
    <property type="entry name" value="priA"/>
    <property type="match status" value="1"/>
</dbReference>
<dbReference type="GO" id="GO:0003677">
    <property type="term" value="F:DNA binding"/>
    <property type="evidence" value="ECO:0007669"/>
    <property type="project" value="UniProtKB-UniRule"/>
</dbReference>
<evidence type="ECO:0000256" key="1">
    <source>
        <dbReference type="ARBA" id="ARBA00022515"/>
    </source>
</evidence>
<proteinExistence type="inferred from homology"/>
<dbReference type="Pfam" id="PF17764">
    <property type="entry name" value="PriA_3primeBD"/>
    <property type="match status" value="1"/>
</dbReference>
<dbReference type="EMBL" id="FOEN01000001">
    <property type="protein sequence ID" value="SEP57172.1"/>
    <property type="molecule type" value="Genomic_DNA"/>
</dbReference>
<dbReference type="InterPro" id="IPR041236">
    <property type="entry name" value="PriA_C"/>
</dbReference>
<dbReference type="Pfam" id="PF18074">
    <property type="entry name" value="PriA_C"/>
    <property type="match status" value="1"/>
</dbReference>
<dbReference type="GO" id="GO:0005524">
    <property type="term" value="F:ATP binding"/>
    <property type="evidence" value="ECO:0007669"/>
    <property type="project" value="UniProtKB-UniRule"/>
</dbReference>
<dbReference type="InterPro" id="IPR001650">
    <property type="entry name" value="Helicase_C-like"/>
</dbReference>
<dbReference type="PANTHER" id="PTHR30580">
    <property type="entry name" value="PRIMOSOMAL PROTEIN N"/>
    <property type="match status" value="1"/>
</dbReference>
<dbReference type="GO" id="GO:0006302">
    <property type="term" value="P:double-strand break repair"/>
    <property type="evidence" value="ECO:0007669"/>
    <property type="project" value="InterPro"/>
</dbReference>
<keyword evidence="9 12" id="KW-0238">DNA-binding</keyword>
<sequence>MFAQLCIDIPASKVDHLYTYKVPEKFLGVIEIGMRVQVPFGPRQLMGIVVELVDQIELDYALKSISRLLDYRAYLNQELIDLSAVLAEDLQTFRIAVLKAMLPAMFKVKYQTAFDIQNKEAIYEYMNTQQITTDKDLTALMTQDDMESIFTSQQIAYFLKQSWIGQKYQVIDQQKNLKQTILVPRLQVDQYQQLLDQLPQSYHKQRRILDYLIKRTDKGPMIQSEVYDQIEVNRQDIRNAIDKGWLLERQEEIFRNPLEQLKLNRSYPLPLKKQQQQAFDQIVPLIKGKKAETILLQGVTGSGKTEVYLQLLDHVIQMKESAILLVPEIALTPQMIRQVQSRFQEGVAVLHSGLSAAEKYDEWRRIVDGEVNIVVGARSSIFAPLKRLGLMIIDEEHETTYKQGDNPRYHARDIALWRSQYHSCPVILGSATPSLESRARAQKGNYRLVEITERVNQRPLPPVQVVDMTQLALTAHALEISPLLEEKIQDRLNKHQQVILLLNRRGYASYLLCRHCGYVLQCPNCDISLTYHKADQQMKCHYCDYQMNVPDACPQCHSNQWTSQGMGTQKIVEVLQEIYPQARIIRMDNDTTRRKGAHDRLLQQFRQRQADILVGTQMIAKGLDFANVSLVGVINADASLNIPDFRASERTFQLLTQVSGRSGRGEIPGEVIIQTYNPDHYVIQMAQQQDYNHFFQFEMKYRHLGNYPPYYYLTLVKVTSSHQGQALSAIHQIKQNLAKAFKQSQLPVIILGPSQGPIARLNNQYHYQIILKYKAQKDFKKLLNQTLPLLEENLPKETYLSIDHEPQYFI</sequence>
<keyword evidence="4 12" id="KW-0547">Nucleotide-binding</keyword>
<evidence type="ECO:0000256" key="5">
    <source>
        <dbReference type="ARBA" id="ARBA00022801"/>
    </source>
</evidence>
<evidence type="ECO:0000256" key="8">
    <source>
        <dbReference type="ARBA" id="ARBA00022840"/>
    </source>
</evidence>
<dbReference type="FunFam" id="3.40.1440.60:FF:000001">
    <property type="entry name" value="Primosomal protein N"/>
    <property type="match status" value="1"/>
</dbReference>
<dbReference type="InterPro" id="IPR041222">
    <property type="entry name" value="PriA_3primeBD"/>
</dbReference>
<reference evidence="15 16" key="1">
    <citation type="submission" date="2016-10" db="EMBL/GenBank/DDBJ databases">
        <authorList>
            <person name="de Groot N.N."/>
        </authorList>
    </citation>
    <scope>NUCLEOTIDE SEQUENCE [LARGE SCALE GENOMIC DNA]</scope>
    <source>
        <strain evidence="15 16">DSM 15695</strain>
    </source>
</reference>
<evidence type="ECO:0000256" key="4">
    <source>
        <dbReference type="ARBA" id="ARBA00022741"/>
    </source>
</evidence>
<accession>A0A1H8YYI6</accession>
<dbReference type="InterPro" id="IPR011545">
    <property type="entry name" value="DEAD/DEAH_box_helicase_dom"/>
</dbReference>
<keyword evidence="16" id="KW-1185">Reference proteome</keyword>
<keyword evidence="8 12" id="KW-0067">ATP-binding</keyword>
<evidence type="ECO:0000256" key="12">
    <source>
        <dbReference type="HAMAP-Rule" id="MF_00983"/>
    </source>
</evidence>
<evidence type="ECO:0000256" key="3">
    <source>
        <dbReference type="ARBA" id="ARBA00022723"/>
    </source>
</evidence>
<dbReference type="GO" id="GO:0006310">
    <property type="term" value="P:DNA recombination"/>
    <property type="evidence" value="ECO:0007669"/>
    <property type="project" value="InterPro"/>
</dbReference>
<keyword evidence="3 12" id="KW-0479">Metal-binding</keyword>
<evidence type="ECO:0000256" key="11">
    <source>
        <dbReference type="ARBA" id="ARBA00048988"/>
    </source>
</evidence>
<keyword evidence="2 12" id="KW-0235">DNA replication</keyword>
<keyword evidence="7 12" id="KW-0862">Zinc</keyword>
<evidence type="ECO:0000256" key="2">
    <source>
        <dbReference type="ARBA" id="ARBA00022705"/>
    </source>
</evidence>
<dbReference type="InterPro" id="IPR042115">
    <property type="entry name" value="PriA_3primeBD_sf"/>
</dbReference>
<comment type="function">
    <text evidence="12">Initiates the restart of stalled replication forks, which reloads the replicative helicase on sites other than the origin of replication. Recognizes and binds to abandoned replication forks and remodels them to uncover a helicase loading site. Promotes assembly of the primosome at these replication forks.</text>
</comment>
<dbReference type="Pfam" id="PF18319">
    <property type="entry name" value="Zn_ribbon_PriA"/>
    <property type="match status" value="1"/>
</dbReference>
<keyword evidence="6 12" id="KW-0347">Helicase</keyword>
<dbReference type="SMART" id="SM00487">
    <property type="entry name" value="DEXDc"/>
    <property type="match status" value="1"/>
</dbReference>
<evidence type="ECO:0000256" key="10">
    <source>
        <dbReference type="ARBA" id="ARBA00023235"/>
    </source>
</evidence>
<dbReference type="CDD" id="cd18804">
    <property type="entry name" value="SF2_C_priA"/>
    <property type="match status" value="1"/>
</dbReference>
<dbReference type="HAMAP" id="MF_00983">
    <property type="entry name" value="PriA"/>
    <property type="match status" value="1"/>
</dbReference>
<feature type="domain" description="Helicase ATP-binding" evidence="13">
    <location>
        <begin position="285"/>
        <end position="451"/>
    </location>
</feature>
<organism evidence="15 16">
    <name type="scientific">Ignavigranum ruoffiae</name>
    <dbReference type="NCBI Taxonomy" id="89093"/>
    <lineage>
        <taxon>Bacteria</taxon>
        <taxon>Bacillati</taxon>
        <taxon>Bacillota</taxon>
        <taxon>Bacilli</taxon>
        <taxon>Lactobacillales</taxon>
        <taxon>Aerococcaceae</taxon>
        <taxon>Ignavigranum</taxon>
    </lineage>
</organism>
<dbReference type="InterPro" id="IPR005259">
    <property type="entry name" value="PriA"/>
</dbReference>
<evidence type="ECO:0000259" key="13">
    <source>
        <dbReference type="PROSITE" id="PS51192"/>
    </source>
</evidence>
<evidence type="ECO:0000313" key="16">
    <source>
        <dbReference type="Proteomes" id="UP000198833"/>
    </source>
</evidence>
<dbReference type="Pfam" id="PF00271">
    <property type="entry name" value="Helicase_C"/>
    <property type="match status" value="1"/>
</dbReference>
<dbReference type="GO" id="GO:0006269">
    <property type="term" value="P:DNA replication, synthesis of primer"/>
    <property type="evidence" value="ECO:0007669"/>
    <property type="project" value="UniProtKB-KW"/>
</dbReference>
<dbReference type="CDD" id="cd17929">
    <property type="entry name" value="DEXHc_priA"/>
    <property type="match status" value="1"/>
</dbReference>
<comment type="cofactor">
    <cofactor evidence="12">
        <name>Zn(2+)</name>
        <dbReference type="ChEBI" id="CHEBI:29105"/>
    </cofactor>
    <text evidence="12">Binds 2 zinc ions per subunit.</text>
</comment>
<dbReference type="InterPro" id="IPR014001">
    <property type="entry name" value="Helicase_ATP-bd"/>
</dbReference>
<dbReference type="GO" id="GO:0043138">
    <property type="term" value="F:3'-5' DNA helicase activity"/>
    <property type="evidence" value="ECO:0007669"/>
    <property type="project" value="UniProtKB-EC"/>
</dbReference>
<evidence type="ECO:0000256" key="9">
    <source>
        <dbReference type="ARBA" id="ARBA00023125"/>
    </source>
</evidence>
<evidence type="ECO:0000256" key="7">
    <source>
        <dbReference type="ARBA" id="ARBA00022833"/>
    </source>
</evidence>
<feature type="binding site" evidence="12">
    <location>
        <position position="525"/>
    </location>
    <ligand>
        <name>Zn(2+)</name>
        <dbReference type="ChEBI" id="CHEBI:29105"/>
        <label>2</label>
    </ligand>
</feature>
<dbReference type="PROSITE" id="PS51192">
    <property type="entry name" value="HELICASE_ATP_BIND_1"/>
    <property type="match status" value="1"/>
</dbReference>
<dbReference type="Pfam" id="PF00270">
    <property type="entry name" value="DEAD"/>
    <property type="match status" value="1"/>
</dbReference>
<dbReference type="Gene3D" id="3.40.1440.60">
    <property type="entry name" value="PriA, 3(prime) DNA-binding domain"/>
    <property type="match status" value="1"/>
</dbReference>
<keyword evidence="10 12" id="KW-0413">Isomerase</keyword>
<dbReference type="PROSITE" id="PS51194">
    <property type="entry name" value="HELICASE_CTER"/>
    <property type="match status" value="1"/>
</dbReference>
<dbReference type="EC" id="5.6.2.4" evidence="12"/>
<comment type="subunit">
    <text evidence="12">Component of the replication restart primosome.</text>
</comment>
<name>A0A1H8YYI6_9LACT</name>
<dbReference type="InterPro" id="IPR027417">
    <property type="entry name" value="P-loop_NTPase"/>
</dbReference>
<feature type="binding site" evidence="12">
    <location>
        <position position="516"/>
    </location>
    <ligand>
        <name>Zn(2+)</name>
        <dbReference type="ChEBI" id="CHEBI:29105"/>
        <label>1</label>
    </ligand>
</feature>
<feature type="binding site" evidence="12">
    <location>
        <position position="513"/>
    </location>
    <ligand>
        <name>Zn(2+)</name>
        <dbReference type="ChEBI" id="CHEBI:29105"/>
        <label>1</label>
    </ligand>
</feature>
<dbReference type="GO" id="GO:1990077">
    <property type="term" value="C:primosome complex"/>
    <property type="evidence" value="ECO:0007669"/>
    <property type="project" value="UniProtKB-UniRule"/>
</dbReference>
<protein>
    <recommendedName>
        <fullName evidence="12">Replication restart protein PriA</fullName>
    </recommendedName>
    <alternativeName>
        <fullName evidence="12">ATP-dependent DNA helicase PriA</fullName>
        <ecNumber evidence="12">5.6.2.4</ecNumber>
    </alternativeName>
    <alternativeName>
        <fullName evidence="12">DNA 3'-5' helicase PriA</fullName>
    </alternativeName>
</protein>
<dbReference type="InterPro" id="IPR040498">
    <property type="entry name" value="PriA_CRR"/>
</dbReference>
<feature type="binding site" evidence="12">
    <location>
        <position position="556"/>
    </location>
    <ligand>
        <name>Zn(2+)</name>
        <dbReference type="ChEBI" id="CHEBI:29105"/>
        <label>1</label>
    </ligand>
</feature>
<dbReference type="Proteomes" id="UP000198833">
    <property type="component" value="Unassembled WGS sequence"/>
</dbReference>
<dbReference type="NCBIfam" id="NF004066">
    <property type="entry name" value="PRK05580.1-3"/>
    <property type="match status" value="1"/>
</dbReference>
<dbReference type="GO" id="GO:0006270">
    <property type="term" value="P:DNA replication initiation"/>
    <property type="evidence" value="ECO:0007669"/>
    <property type="project" value="TreeGrafter"/>
</dbReference>
<keyword evidence="5 12" id="KW-0378">Hydrolase</keyword>
<feature type="domain" description="Helicase C-terminal" evidence="14">
    <location>
        <begin position="548"/>
        <end position="705"/>
    </location>
</feature>
<evidence type="ECO:0000313" key="15">
    <source>
        <dbReference type="EMBL" id="SEP57172.1"/>
    </source>
</evidence>
<dbReference type="GO" id="GO:0016887">
    <property type="term" value="F:ATP hydrolysis activity"/>
    <property type="evidence" value="ECO:0007669"/>
    <property type="project" value="RHEA"/>
</dbReference>
<dbReference type="STRING" id="89093.SAMN04488558_10178"/>
<dbReference type="SMART" id="SM00490">
    <property type="entry name" value="HELICc"/>
    <property type="match status" value="1"/>
</dbReference>
<evidence type="ECO:0000256" key="6">
    <source>
        <dbReference type="ARBA" id="ARBA00022806"/>
    </source>
</evidence>
<dbReference type="RefSeq" id="WP_092569633.1">
    <property type="nucleotide sequence ID" value="NZ_FOEN01000001.1"/>
</dbReference>
<comment type="catalytic activity">
    <reaction evidence="11 12">
        <text>ATP + H2O = ADP + phosphate + H(+)</text>
        <dbReference type="Rhea" id="RHEA:13065"/>
        <dbReference type="ChEBI" id="CHEBI:15377"/>
        <dbReference type="ChEBI" id="CHEBI:15378"/>
        <dbReference type="ChEBI" id="CHEBI:30616"/>
        <dbReference type="ChEBI" id="CHEBI:43474"/>
        <dbReference type="ChEBI" id="CHEBI:456216"/>
        <dbReference type="EC" id="5.6.2.4"/>
    </reaction>
</comment>
<dbReference type="GO" id="GO:0008270">
    <property type="term" value="F:zinc ion binding"/>
    <property type="evidence" value="ECO:0007669"/>
    <property type="project" value="UniProtKB-UniRule"/>
</dbReference>
<feature type="binding site" evidence="12">
    <location>
        <position position="553"/>
    </location>
    <ligand>
        <name>Zn(2+)</name>
        <dbReference type="ChEBI" id="CHEBI:29105"/>
        <label>1</label>
    </ligand>
</feature>
<dbReference type="OrthoDB" id="9759544at2"/>
<feature type="binding site" evidence="12">
    <location>
        <position position="540"/>
    </location>
    <ligand>
        <name>Zn(2+)</name>
        <dbReference type="ChEBI" id="CHEBI:29105"/>
        <label>2</label>
    </ligand>
</feature>
<comment type="catalytic activity">
    <reaction evidence="12">
        <text>Couples ATP hydrolysis with the unwinding of duplex DNA by translocating in the 3'-5' direction.</text>
        <dbReference type="EC" id="5.6.2.4"/>
    </reaction>
</comment>
<dbReference type="AlphaFoldDB" id="A0A1H8YYI6"/>
<comment type="similarity">
    <text evidence="12">Belongs to the helicase family. PriA subfamily.</text>
</comment>
<dbReference type="Gene3D" id="3.40.50.300">
    <property type="entry name" value="P-loop containing nucleotide triphosphate hydrolases"/>
    <property type="match status" value="2"/>
</dbReference>